<gene>
    <name evidence="1" type="ORF">SPPG_05725</name>
</gene>
<dbReference type="VEuPathDB" id="FungiDB:SPPG_05725"/>
<dbReference type="GeneID" id="27689082"/>
<organism evidence="1 2">
    <name type="scientific">Spizellomyces punctatus (strain DAOM BR117)</name>
    <dbReference type="NCBI Taxonomy" id="645134"/>
    <lineage>
        <taxon>Eukaryota</taxon>
        <taxon>Fungi</taxon>
        <taxon>Fungi incertae sedis</taxon>
        <taxon>Chytridiomycota</taxon>
        <taxon>Chytridiomycota incertae sedis</taxon>
        <taxon>Chytridiomycetes</taxon>
        <taxon>Spizellomycetales</taxon>
        <taxon>Spizellomycetaceae</taxon>
        <taxon>Spizellomyces</taxon>
    </lineage>
</organism>
<evidence type="ECO:0000313" key="1">
    <source>
        <dbReference type="EMBL" id="KNC98745.1"/>
    </source>
</evidence>
<dbReference type="OMA" id="MSAIRWW"/>
<reference evidence="1 2" key="1">
    <citation type="submission" date="2009-08" db="EMBL/GenBank/DDBJ databases">
        <title>The Genome Sequence of Spizellomyces punctatus strain DAOM BR117.</title>
        <authorList>
            <consortium name="The Broad Institute Genome Sequencing Platform"/>
            <person name="Russ C."/>
            <person name="Cuomo C."/>
            <person name="Shea T."/>
            <person name="Young S.K."/>
            <person name="Zeng Q."/>
            <person name="Koehrsen M."/>
            <person name="Haas B."/>
            <person name="Borodovsky M."/>
            <person name="Guigo R."/>
            <person name="Alvarado L."/>
            <person name="Berlin A."/>
            <person name="Bochicchio J."/>
            <person name="Borenstein D."/>
            <person name="Chapman S."/>
            <person name="Chen Z."/>
            <person name="Engels R."/>
            <person name="Freedman E."/>
            <person name="Gellesch M."/>
            <person name="Goldberg J."/>
            <person name="Griggs A."/>
            <person name="Gujja S."/>
            <person name="Heiman D."/>
            <person name="Hepburn T."/>
            <person name="Howarth C."/>
            <person name="Jen D."/>
            <person name="Larson L."/>
            <person name="Lewis B."/>
            <person name="Mehta T."/>
            <person name="Park D."/>
            <person name="Pearson M."/>
            <person name="Roberts A."/>
            <person name="Saif S."/>
            <person name="Shenoy N."/>
            <person name="Sisk P."/>
            <person name="Stolte C."/>
            <person name="Sykes S."/>
            <person name="Thomson T."/>
            <person name="Walk T."/>
            <person name="White J."/>
            <person name="Yandava C."/>
            <person name="Burger G."/>
            <person name="Gray M.W."/>
            <person name="Holland P.W.H."/>
            <person name="King N."/>
            <person name="Lang F.B.F."/>
            <person name="Roger A.J."/>
            <person name="Ruiz-Trillo I."/>
            <person name="Lander E."/>
            <person name="Nusbaum C."/>
        </authorList>
    </citation>
    <scope>NUCLEOTIDE SEQUENCE [LARGE SCALE GENOMIC DNA]</scope>
    <source>
        <strain evidence="1 2">DAOM BR117</strain>
    </source>
</reference>
<dbReference type="STRING" id="645134.A0A0L0HAY7"/>
<dbReference type="EMBL" id="KQ257459">
    <property type="protein sequence ID" value="KNC98745.1"/>
    <property type="molecule type" value="Genomic_DNA"/>
</dbReference>
<evidence type="ECO:0000313" key="2">
    <source>
        <dbReference type="Proteomes" id="UP000053201"/>
    </source>
</evidence>
<protein>
    <submittedName>
        <fullName evidence="1">Uncharacterized protein</fullName>
    </submittedName>
</protein>
<dbReference type="eggNOG" id="ENOG502S7FA">
    <property type="taxonomic scope" value="Eukaryota"/>
</dbReference>
<keyword evidence="2" id="KW-1185">Reference proteome</keyword>
<dbReference type="RefSeq" id="XP_016606785.1">
    <property type="nucleotide sequence ID" value="XM_016753936.1"/>
</dbReference>
<dbReference type="Proteomes" id="UP000053201">
    <property type="component" value="Unassembled WGS sequence"/>
</dbReference>
<dbReference type="GO" id="GO:0003824">
    <property type="term" value="F:catalytic activity"/>
    <property type="evidence" value="ECO:0007669"/>
    <property type="project" value="InterPro"/>
</dbReference>
<accession>A0A0L0HAY7</accession>
<dbReference type="InParanoid" id="A0A0L0HAY7"/>
<dbReference type="OrthoDB" id="16851at2759"/>
<dbReference type="AlphaFoldDB" id="A0A0L0HAY7"/>
<proteinExistence type="predicted"/>
<dbReference type="SUPFAM" id="SSF50486">
    <property type="entry name" value="FMT C-terminal domain-like"/>
    <property type="match status" value="1"/>
</dbReference>
<name>A0A0L0HAY7_SPIPD</name>
<dbReference type="InterPro" id="IPR011034">
    <property type="entry name" value="Formyl_transferase-like_C_sf"/>
</dbReference>
<sequence>MPIPLDSILHIPSPPPTTSPHTWYLTHFRRIASTLLHHTTLQAHTTFFQILEIEFYLNDTHHTDPFTHAHPTQTVPSTWYFHQQGGSYRGGSWKGLDLVFGDGFHGGILIRAIKNMETNQVVNGPCKCVEAIMVACIGKIASVSELVGGLDGLHAERCALKCLVRDVHPLEFVIETPRIGLSLKPTHKNLDKRFRYISKPYRFVHPTHLKTKHLATNIVGLARMLHSDSDLLREDETVLQGVVRIAGVPLRNVCGCLEAYEMGLERGRPDLCVGGGQSARVLAGLFGNVDGFLRKDRELGVA</sequence>